<feature type="domain" description="CobQ/CobB/MinD/ParA nucleotide binding" evidence="1">
    <location>
        <begin position="25"/>
        <end position="242"/>
    </location>
</feature>
<dbReference type="GO" id="GO:0016887">
    <property type="term" value="F:ATP hydrolysis activity"/>
    <property type="evidence" value="ECO:0007669"/>
    <property type="project" value="TreeGrafter"/>
</dbReference>
<dbReference type="InterPro" id="IPR002586">
    <property type="entry name" value="CobQ/CobB/MinD/ParA_Nub-bd_dom"/>
</dbReference>
<dbReference type="InterPro" id="IPR050625">
    <property type="entry name" value="ParA/MinD_ATPase"/>
</dbReference>
<gene>
    <name evidence="2" type="ORF">FLSS-2_0016</name>
</gene>
<name>M1PP42_9ZZZZ</name>
<dbReference type="SUPFAM" id="SSF52540">
    <property type="entry name" value="P-loop containing nucleoside triphosphate hydrolases"/>
    <property type="match status" value="1"/>
</dbReference>
<dbReference type="GO" id="GO:0051782">
    <property type="term" value="P:negative regulation of cell division"/>
    <property type="evidence" value="ECO:0007669"/>
    <property type="project" value="TreeGrafter"/>
</dbReference>
<protein>
    <submittedName>
        <fullName evidence="2">Nickel insertion ATPase/GTPase (CO dehydrogenase maturation factor), CooC type</fullName>
    </submittedName>
</protein>
<evidence type="ECO:0000259" key="1">
    <source>
        <dbReference type="Pfam" id="PF01656"/>
    </source>
</evidence>
<evidence type="ECO:0000313" key="2">
    <source>
        <dbReference type="EMBL" id="AGF92855.1"/>
    </source>
</evidence>
<dbReference type="PIRSF" id="PIRSF005647">
    <property type="entry name" value="CooC"/>
    <property type="match status" value="1"/>
</dbReference>
<dbReference type="InterPro" id="IPR027417">
    <property type="entry name" value="P-loop_NTPase"/>
</dbReference>
<dbReference type="PANTHER" id="PTHR43384">
    <property type="entry name" value="SEPTUM SITE-DETERMINING PROTEIN MIND HOMOLOG, CHLOROPLASTIC-RELATED"/>
    <property type="match status" value="1"/>
</dbReference>
<accession>M1PP42</accession>
<dbReference type="GO" id="GO:0005524">
    <property type="term" value="F:ATP binding"/>
    <property type="evidence" value="ECO:0007669"/>
    <property type="project" value="TreeGrafter"/>
</dbReference>
<dbReference type="InterPro" id="IPR014433">
    <property type="entry name" value="CooC"/>
</dbReference>
<dbReference type="GO" id="GO:0009898">
    <property type="term" value="C:cytoplasmic side of plasma membrane"/>
    <property type="evidence" value="ECO:0007669"/>
    <property type="project" value="TreeGrafter"/>
</dbReference>
<organism evidence="2">
    <name type="scientific">uncultured organism</name>
    <dbReference type="NCBI Taxonomy" id="155900"/>
    <lineage>
        <taxon>unclassified sequences</taxon>
        <taxon>environmental samples</taxon>
    </lineage>
</organism>
<dbReference type="Gene3D" id="3.40.50.300">
    <property type="entry name" value="P-loop containing nucleotide triphosphate hydrolases"/>
    <property type="match status" value="1"/>
</dbReference>
<sequence>MEVSWMNNSNNEAGGSIKPGDTFTVAVAGKGGTGKTTVSGLVIRELVRRELGSVLAIDADPNSNLNELLGFEINGTIGQLEARFNRADDVPAGMSKKRWIEYKLQQLIIEGRGKDLLVMGRGEGPDCYCSVNNILRNYLSNLRENYDFVVLDNEAGLEHLSRRTTSGIDVLLTVCDPNPVALKAAERIDELVEELGIAITRNYLVLNEVPETLPKKTRDMVSGLGIEVLGRIPKDENVRQLSWEARPLAELEDDSPAAEAVSRMVEEFVPESAKTLNQR</sequence>
<dbReference type="AlphaFoldDB" id="M1PP42"/>
<reference evidence="2" key="1">
    <citation type="journal article" date="2013" name="Syst. Appl. Microbiol.">
        <title>New insights into the archaeal diversity of a hypersaline microbial mat obtained by a metagenomic approach.</title>
        <authorList>
            <person name="Lopez-Lopez A."/>
            <person name="Richter M."/>
            <person name="Pena A."/>
            <person name="Tamames J."/>
            <person name="Rossello-Mora R."/>
        </authorList>
    </citation>
    <scope>NUCLEOTIDE SEQUENCE</scope>
</reference>
<dbReference type="Pfam" id="PF01656">
    <property type="entry name" value="CbiA"/>
    <property type="match status" value="1"/>
</dbReference>
<proteinExistence type="predicted"/>
<dbReference type="EMBL" id="JX684074">
    <property type="protein sequence ID" value="AGF92855.1"/>
    <property type="molecule type" value="Genomic_DNA"/>
</dbReference>
<dbReference type="PANTHER" id="PTHR43384:SF7">
    <property type="entry name" value="CARBON-MONOXIDE DEHYDROGENASE ACCESSORY PROTEIN"/>
    <property type="match status" value="1"/>
</dbReference>